<feature type="transmembrane region" description="Helical" evidence="1">
    <location>
        <begin position="26"/>
        <end position="45"/>
    </location>
</feature>
<name>A0A495XX94_9MICO</name>
<gene>
    <name evidence="2" type="ORF">DFJ68_1484</name>
</gene>
<evidence type="ECO:0000256" key="1">
    <source>
        <dbReference type="SAM" id="Phobius"/>
    </source>
</evidence>
<dbReference type="Pfam" id="PF11255">
    <property type="entry name" value="DUF3054"/>
    <property type="match status" value="1"/>
</dbReference>
<accession>A0A495XX94</accession>
<proteinExistence type="predicted"/>
<sequence>MSAERGADGSVDGGSRRALRRSPVEVTPPVALLVDVVLVVVFAAVGRASHEEGNPVLGALATAWPFLVGTLLGWAVVRVSRRQWPLGVSPGVTVWVATVLVGMVLRQATGSGTALSFVVVASVVLAVFLLGWRAAAALLGRRSGRSAHIQA</sequence>
<keyword evidence="1" id="KW-0812">Transmembrane</keyword>
<dbReference type="EMBL" id="RBXT01000001">
    <property type="protein sequence ID" value="RKT78049.1"/>
    <property type="molecule type" value="Genomic_DNA"/>
</dbReference>
<evidence type="ECO:0000313" key="3">
    <source>
        <dbReference type="Proteomes" id="UP000278440"/>
    </source>
</evidence>
<dbReference type="Proteomes" id="UP000278440">
    <property type="component" value="Unassembled WGS sequence"/>
</dbReference>
<protein>
    <submittedName>
        <fullName evidence="2">DUF3054 family protein</fullName>
    </submittedName>
</protein>
<keyword evidence="3" id="KW-1185">Reference proteome</keyword>
<dbReference type="RefSeq" id="WP_338067412.1">
    <property type="nucleotide sequence ID" value="NZ_RBXT01000001.1"/>
</dbReference>
<feature type="transmembrane region" description="Helical" evidence="1">
    <location>
        <begin position="57"/>
        <end position="77"/>
    </location>
</feature>
<feature type="transmembrane region" description="Helical" evidence="1">
    <location>
        <begin position="84"/>
        <end position="105"/>
    </location>
</feature>
<feature type="transmembrane region" description="Helical" evidence="1">
    <location>
        <begin position="117"/>
        <end position="139"/>
    </location>
</feature>
<keyword evidence="1" id="KW-0472">Membrane</keyword>
<organism evidence="2 3">
    <name type="scientific">Terracoccus luteus</name>
    <dbReference type="NCBI Taxonomy" id="53356"/>
    <lineage>
        <taxon>Bacteria</taxon>
        <taxon>Bacillati</taxon>
        <taxon>Actinomycetota</taxon>
        <taxon>Actinomycetes</taxon>
        <taxon>Micrococcales</taxon>
        <taxon>Intrasporangiaceae</taxon>
        <taxon>Terracoccus</taxon>
    </lineage>
</organism>
<comment type="caution">
    <text evidence="2">The sequence shown here is derived from an EMBL/GenBank/DDBJ whole genome shotgun (WGS) entry which is preliminary data.</text>
</comment>
<reference evidence="2 3" key="1">
    <citation type="submission" date="2018-10" db="EMBL/GenBank/DDBJ databases">
        <title>Sequencing the genomes of 1000 actinobacteria strains.</title>
        <authorList>
            <person name="Klenk H.-P."/>
        </authorList>
    </citation>
    <scope>NUCLEOTIDE SEQUENCE [LARGE SCALE GENOMIC DNA]</scope>
    <source>
        <strain evidence="2 3">DSM 44267</strain>
    </source>
</reference>
<keyword evidence="1" id="KW-1133">Transmembrane helix</keyword>
<evidence type="ECO:0000313" key="2">
    <source>
        <dbReference type="EMBL" id="RKT78049.1"/>
    </source>
</evidence>
<dbReference type="AlphaFoldDB" id="A0A495XX94"/>
<dbReference type="InterPro" id="IPR021414">
    <property type="entry name" value="DUF3054"/>
</dbReference>